<protein>
    <submittedName>
        <fullName evidence="1">Uncharacterized protein</fullName>
    </submittedName>
</protein>
<sequence length="78" mass="9090">MSYGFLNDLPMALRVQILQIVFQRIIYLTASRLKECPSRLQFRTRHIGLPEWSSRVSAVSSMRGGQKLQQRSFKMLDC</sequence>
<evidence type="ECO:0000313" key="2">
    <source>
        <dbReference type="Proteomes" id="UP000324748"/>
    </source>
</evidence>
<keyword evidence="2" id="KW-1185">Reference proteome</keyword>
<gene>
    <name evidence="1" type="ORF">PGT21_009017</name>
</gene>
<dbReference type="Proteomes" id="UP000324748">
    <property type="component" value="Unassembled WGS sequence"/>
</dbReference>
<proteinExistence type="predicted"/>
<evidence type="ECO:0000313" key="1">
    <source>
        <dbReference type="EMBL" id="KAA1114443.1"/>
    </source>
</evidence>
<dbReference type="EMBL" id="VSWC01000014">
    <property type="protein sequence ID" value="KAA1114443.1"/>
    <property type="molecule type" value="Genomic_DNA"/>
</dbReference>
<name>A0A5B0QMZ5_PUCGR</name>
<reference evidence="1 2" key="1">
    <citation type="submission" date="2019-05" db="EMBL/GenBank/DDBJ databases">
        <title>Emergence of the Ug99 lineage of the wheat stem rust pathogen through somatic hybridization.</title>
        <authorList>
            <person name="Li F."/>
            <person name="Upadhyaya N.M."/>
            <person name="Sperschneider J."/>
            <person name="Matny O."/>
            <person name="Nguyen-Phuc H."/>
            <person name="Mago R."/>
            <person name="Raley C."/>
            <person name="Miller M.E."/>
            <person name="Silverstein K.A.T."/>
            <person name="Henningsen E."/>
            <person name="Hirsch C.D."/>
            <person name="Visser B."/>
            <person name="Pretorius Z.A."/>
            <person name="Steffenson B.J."/>
            <person name="Schwessinger B."/>
            <person name="Dodds P.N."/>
            <person name="Figueroa M."/>
        </authorList>
    </citation>
    <scope>NUCLEOTIDE SEQUENCE [LARGE SCALE GENOMIC DNA]</scope>
    <source>
        <strain evidence="1">21-0</strain>
    </source>
</reference>
<dbReference type="AlphaFoldDB" id="A0A5B0QMZ5"/>
<accession>A0A5B0QMZ5</accession>
<organism evidence="1 2">
    <name type="scientific">Puccinia graminis f. sp. tritici</name>
    <dbReference type="NCBI Taxonomy" id="56615"/>
    <lineage>
        <taxon>Eukaryota</taxon>
        <taxon>Fungi</taxon>
        <taxon>Dikarya</taxon>
        <taxon>Basidiomycota</taxon>
        <taxon>Pucciniomycotina</taxon>
        <taxon>Pucciniomycetes</taxon>
        <taxon>Pucciniales</taxon>
        <taxon>Pucciniaceae</taxon>
        <taxon>Puccinia</taxon>
    </lineage>
</organism>
<comment type="caution">
    <text evidence="1">The sequence shown here is derived from an EMBL/GenBank/DDBJ whole genome shotgun (WGS) entry which is preliminary data.</text>
</comment>